<keyword evidence="3" id="KW-1185">Reference proteome</keyword>
<proteinExistence type="predicted"/>
<dbReference type="Gene3D" id="3.30.420.10">
    <property type="entry name" value="Ribonuclease H-like superfamily/Ribonuclease H"/>
    <property type="match status" value="1"/>
</dbReference>
<feature type="domain" description="RNase H type-1" evidence="1">
    <location>
        <begin position="56"/>
        <end position="189"/>
    </location>
</feature>
<evidence type="ECO:0000313" key="2">
    <source>
        <dbReference type="EMBL" id="MQL79017.1"/>
    </source>
</evidence>
<dbReference type="InterPro" id="IPR053151">
    <property type="entry name" value="RNase_H-like"/>
</dbReference>
<reference evidence="2" key="1">
    <citation type="submission" date="2017-07" db="EMBL/GenBank/DDBJ databases">
        <title>Taro Niue Genome Assembly and Annotation.</title>
        <authorList>
            <person name="Atibalentja N."/>
            <person name="Keating K."/>
            <person name="Fields C.J."/>
        </authorList>
    </citation>
    <scope>NUCLEOTIDE SEQUENCE</scope>
    <source>
        <strain evidence="2">Niue_2</strain>
        <tissue evidence="2">Leaf</tissue>
    </source>
</reference>
<gene>
    <name evidence="2" type="ORF">Taro_011457</name>
</gene>
<dbReference type="CDD" id="cd06222">
    <property type="entry name" value="RNase_H_like"/>
    <property type="match status" value="1"/>
</dbReference>
<organism evidence="2 3">
    <name type="scientific">Colocasia esculenta</name>
    <name type="common">Wild taro</name>
    <name type="synonym">Arum esculentum</name>
    <dbReference type="NCBI Taxonomy" id="4460"/>
    <lineage>
        <taxon>Eukaryota</taxon>
        <taxon>Viridiplantae</taxon>
        <taxon>Streptophyta</taxon>
        <taxon>Embryophyta</taxon>
        <taxon>Tracheophyta</taxon>
        <taxon>Spermatophyta</taxon>
        <taxon>Magnoliopsida</taxon>
        <taxon>Liliopsida</taxon>
        <taxon>Araceae</taxon>
        <taxon>Aroideae</taxon>
        <taxon>Colocasieae</taxon>
        <taxon>Colocasia</taxon>
    </lineage>
</organism>
<dbReference type="InterPro" id="IPR036397">
    <property type="entry name" value="RNaseH_sf"/>
</dbReference>
<comment type="caution">
    <text evidence="2">The sequence shown here is derived from an EMBL/GenBank/DDBJ whole genome shotgun (WGS) entry which is preliminary data.</text>
</comment>
<dbReference type="InterPro" id="IPR012337">
    <property type="entry name" value="RNaseH-like_sf"/>
</dbReference>
<dbReference type="GO" id="GO:0004523">
    <property type="term" value="F:RNA-DNA hybrid ribonuclease activity"/>
    <property type="evidence" value="ECO:0007669"/>
    <property type="project" value="InterPro"/>
</dbReference>
<evidence type="ECO:0000313" key="3">
    <source>
        <dbReference type="Proteomes" id="UP000652761"/>
    </source>
</evidence>
<evidence type="ECO:0000259" key="1">
    <source>
        <dbReference type="PROSITE" id="PS50879"/>
    </source>
</evidence>
<dbReference type="InterPro" id="IPR002156">
    <property type="entry name" value="RNaseH_domain"/>
</dbReference>
<dbReference type="PANTHER" id="PTHR47723:SF19">
    <property type="entry name" value="POLYNUCLEOTIDYL TRANSFERASE, RIBONUCLEASE H-LIKE SUPERFAMILY PROTEIN"/>
    <property type="match status" value="1"/>
</dbReference>
<dbReference type="Pfam" id="PF13456">
    <property type="entry name" value="RVT_3"/>
    <property type="match status" value="1"/>
</dbReference>
<accession>A0A843UA89</accession>
<dbReference type="OrthoDB" id="597234at2759"/>
<dbReference type="GO" id="GO:0003676">
    <property type="term" value="F:nucleic acid binding"/>
    <property type="evidence" value="ECO:0007669"/>
    <property type="project" value="InterPro"/>
</dbReference>
<dbReference type="PANTHER" id="PTHR47723">
    <property type="entry name" value="OS05G0353850 PROTEIN"/>
    <property type="match status" value="1"/>
</dbReference>
<dbReference type="SUPFAM" id="SSF53098">
    <property type="entry name" value="Ribonuclease H-like"/>
    <property type="match status" value="1"/>
</dbReference>
<dbReference type="InterPro" id="IPR044730">
    <property type="entry name" value="RNase_H-like_dom_plant"/>
</dbReference>
<sequence length="275" mass="31377">MSQRVWVVVRYATNVAVQGMIFKKESTPNQLKILQHFGFNPSVKLKVPKLVRWTPPQYGFSLNVDGTCKGNPGPCGSGGCIRDSNGDIHLGFAFYYGQGNNMLAEVHALCDGLRLAKYHGLPISIVNYDSLALVHSINSNMCPSWKCTWWWRIARSFLSKTNIKLVHVYRETNRVANALAPYACDRGGISVFHSRSSLPSKYEYDRNRKYDDGEQRRATRLGNSNSRFIRASRSLTCSNRVYDIVRCNIMYQEWRLSRIFVFLYIAKGGIRYPAL</sequence>
<dbReference type="PROSITE" id="PS50879">
    <property type="entry name" value="RNASE_H_1"/>
    <property type="match status" value="1"/>
</dbReference>
<protein>
    <recommendedName>
        <fullName evidence="1">RNase H type-1 domain-containing protein</fullName>
    </recommendedName>
</protein>
<dbReference type="EMBL" id="NMUH01000429">
    <property type="protein sequence ID" value="MQL79017.1"/>
    <property type="molecule type" value="Genomic_DNA"/>
</dbReference>
<name>A0A843UA89_COLES</name>
<dbReference type="Proteomes" id="UP000652761">
    <property type="component" value="Unassembled WGS sequence"/>
</dbReference>
<dbReference type="AlphaFoldDB" id="A0A843UA89"/>